<feature type="domain" description="ABC transmembrane type-1" evidence="9">
    <location>
        <begin position="18"/>
        <end position="300"/>
    </location>
</feature>
<feature type="transmembrane region" description="Helical" evidence="7">
    <location>
        <begin position="235"/>
        <end position="258"/>
    </location>
</feature>
<dbReference type="RefSeq" id="WP_378752884.1">
    <property type="nucleotide sequence ID" value="NZ_JBHSSV010000012.1"/>
</dbReference>
<comment type="caution">
    <text evidence="10">The sequence shown here is derived from an EMBL/GenBank/DDBJ whole genome shotgun (WGS) entry which is preliminary data.</text>
</comment>
<feature type="transmembrane region" description="Helical" evidence="7">
    <location>
        <begin position="264"/>
        <end position="285"/>
    </location>
</feature>
<feature type="domain" description="ABC transporter" evidence="8">
    <location>
        <begin position="334"/>
        <end position="561"/>
    </location>
</feature>
<reference evidence="11" key="1">
    <citation type="journal article" date="2019" name="Int. J. Syst. Evol. Microbiol.">
        <title>The Global Catalogue of Microorganisms (GCM) 10K type strain sequencing project: providing services to taxonomists for standard genome sequencing and annotation.</title>
        <authorList>
            <consortium name="The Broad Institute Genomics Platform"/>
            <consortium name="The Broad Institute Genome Sequencing Center for Infectious Disease"/>
            <person name="Wu L."/>
            <person name="Ma J."/>
        </authorList>
    </citation>
    <scope>NUCLEOTIDE SEQUENCE [LARGE SCALE GENOMIC DNA]</scope>
    <source>
        <strain evidence="11">CCUG 50754</strain>
    </source>
</reference>
<sequence>MVSFPLLRLVSPRGRGIAAGAAVGLALSALAIAQALATASVFSGILAGRSLSELAVPLAVLVGALALRPVGTATRELVAHRVAGRMKRQLRARILDHDAARGPFAVTTERLGAQHALLVDGVENLEPYVTRYLPQVIVTTVAATAAVVILIVIDPVVGLVAGVAAAVVPLIPRLWDRALRGRGEEHWGAYSALNADVVDAMRGMETLKLLGAAGRRRVELDRASRSLLRATLRQLRLSLVESGLTGFLLVAGPALILAVGVGRVWSGALAPAALFAVTLVGFEVFRPFRDLSNHWHAGYLGVTAGSRILAHLTDAPATIPGRVLHIVDDPGAAVELRGVTVRYPGSDRDALTDVSLRVPRGRTTAIVGASGAGKSTVANVILGLLTPVAGGVAVMPSDDAPPVTLVSQDPVVFAGTLRDNLTIVAPGAGDDELIAALERAQASELVARGLDAPVGDGGALLSGGQRQRVAIARALLRRSPVLVLDEASSALDAHRERALLTTLREATTTDAAPTLIVIAHRLSAVRDADTVVVVDDGRIVEQGTYNDLLAQRGTLWRLHAAQAEEVRA</sequence>
<keyword evidence="11" id="KW-1185">Reference proteome</keyword>
<dbReference type="PROSITE" id="PS00211">
    <property type="entry name" value="ABC_TRANSPORTER_1"/>
    <property type="match status" value="1"/>
</dbReference>
<dbReference type="PROSITE" id="PS50893">
    <property type="entry name" value="ABC_TRANSPORTER_2"/>
    <property type="match status" value="1"/>
</dbReference>
<dbReference type="Pfam" id="PF00664">
    <property type="entry name" value="ABC_membrane"/>
    <property type="match status" value="1"/>
</dbReference>
<dbReference type="InterPro" id="IPR027417">
    <property type="entry name" value="P-loop_NTPase"/>
</dbReference>
<proteinExistence type="predicted"/>
<keyword evidence="6 7" id="KW-0472">Membrane</keyword>
<evidence type="ECO:0000256" key="5">
    <source>
        <dbReference type="ARBA" id="ARBA00022989"/>
    </source>
</evidence>
<dbReference type="InterPro" id="IPR036640">
    <property type="entry name" value="ABC1_TM_sf"/>
</dbReference>
<dbReference type="Gene3D" id="1.20.1560.10">
    <property type="entry name" value="ABC transporter type 1, transmembrane domain"/>
    <property type="match status" value="1"/>
</dbReference>
<evidence type="ECO:0000256" key="7">
    <source>
        <dbReference type="SAM" id="Phobius"/>
    </source>
</evidence>
<gene>
    <name evidence="10" type="ORF">ACFQZV_02295</name>
</gene>
<evidence type="ECO:0000256" key="2">
    <source>
        <dbReference type="ARBA" id="ARBA00022692"/>
    </source>
</evidence>
<protein>
    <submittedName>
        <fullName evidence="10">ABC transporter ATP-binding protein/permease</fullName>
    </submittedName>
</protein>
<dbReference type="Proteomes" id="UP001597042">
    <property type="component" value="Unassembled WGS sequence"/>
</dbReference>
<dbReference type="PANTHER" id="PTHR24221:SF590">
    <property type="entry name" value="COMPONENT LINKED WITH THE ASSEMBLY OF CYTOCHROME' TRANSPORT TRANSMEMBRANE ATP-BINDING PROTEIN ABC TRANSPORTER CYDD-RELATED"/>
    <property type="match status" value="1"/>
</dbReference>
<evidence type="ECO:0000256" key="1">
    <source>
        <dbReference type="ARBA" id="ARBA00004651"/>
    </source>
</evidence>
<keyword evidence="3" id="KW-0547">Nucleotide-binding</keyword>
<dbReference type="PANTHER" id="PTHR24221">
    <property type="entry name" value="ATP-BINDING CASSETTE SUB-FAMILY B"/>
    <property type="match status" value="1"/>
</dbReference>
<dbReference type="SMART" id="SM00382">
    <property type="entry name" value="AAA"/>
    <property type="match status" value="1"/>
</dbReference>
<evidence type="ECO:0000256" key="4">
    <source>
        <dbReference type="ARBA" id="ARBA00022840"/>
    </source>
</evidence>
<evidence type="ECO:0000256" key="6">
    <source>
        <dbReference type="ARBA" id="ARBA00023136"/>
    </source>
</evidence>
<organism evidence="10 11">
    <name type="scientific">Microbacterium koreense</name>
    <dbReference type="NCBI Taxonomy" id="323761"/>
    <lineage>
        <taxon>Bacteria</taxon>
        <taxon>Bacillati</taxon>
        <taxon>Actinomycetota</taxon>
        <taxon>Actinomycetes</taxon>
        <taxon>Micrococcales</taxon>
        <taxon>Microbacteriaceae</taxon>
        <taxon>Microbacterium</taxon>
    </lineage>
</organism>
<dbReference type="InterPro" id="IPR011527">
    <property type="entry name" value="ABC1_TM_dom"/>
</dbReference>
<comment type="subcellular location">
    <subcellularLocation>
        <location evidence="1">Cell membrane</location>
        <topology evidence="1">Multi-pass membrane protein</topology>
    </subcellularLocation>
</comment>
<evidence type="ECO:0000259" key="8">
    <source>
        <dbReference type="PROSITE" id="PS50893"/>
    </source>
</evidence>
<evidence type="ECO:0000259" key="9">
    <source>
        <dbReference type="PROSITE" id="PS50929"/>
    </source>
</evidence>
<dbReference type="InterPro" id="IPR003593">
    <property type="entry name" value="AAA+_ATPase"/>
</dbReference>
<name>A0ABW2ZNJ2_9MICO</name>
<keyword evidence="4 10" id="KW-0067">ATP-binding</keyword>
<evidence type="ECO:0000313" key="10">
    <source>
        <dbReference type="EMBL" id="MFD0780128.1"/>
    </source>
</evidence>
<evidence type="ECO:0000256" key="3">
    <source>
        <dbReference type="ARBA" id="ARBA00022741"/>
    </source>
</evidence>
<feature type="transmembrane region" description="Helical" evidence="7">
    <location>
        <begin position="55"/>
        <end position="78"/>
    </location>
</feature>
<keyword evidence="2 7" id="KW-0812">Transmembrane</keyword>
<dbReference type="SUPFAM" id="SSF90123">
    <property type="entry name" value="ABC transporter transmembrane region"/>
    <property type="match status" value="1"/>
</dbReference>
<dbReference type="GO" id="GO:0005524">
    <property type="term" value="F:ATP binding"/>
    <property type="evidence" value="ECO:0007669"/>
    <property type="project" value="UniProtKB-KW"/>
</dbReference>
<accession>A0ABW2ZNJ2</accession>
<dbReference type="InterPro" id="IPR017871">
    <property type="entry name" value="ABC_transporter-like_CS"/>
</dbReference>
<evidence type="ECO:0000313" key="11">
    <source>
        <dbReference type="Proteomes" id="UP001597042"/>
    </source>
</evidence>
<dbReference type="PROSITE" id="PS50929">
    <property type="entry name" value="ABC_TM1F"/>
    <property type="match status" value="1"/>
</dbReference>
<dbReference type="SUPFAM" id="SSF52540">
    <property type="entry name" value="P-loop containing nucleoside triphosphate hydrolases"/>
    <property type="match status" value="1"/>
</dbReference>
<dbReference type="Pfam" id="PF00005">
    <property type="entry name" value="ABC_tran"/>
    <property type="match status" value="1"/>
</dbReference>
<dbReference type="EMBL" id="JBHTIM010000001">
    <property type="protein sequence ID" value="MFD0780128.1"/>
    <property type="molecule type" value="Genomic_DNA"/>
</dbReference>
<keyword evidence="5 7" id="KW-1133">Transmembrane helix</keyword>
<dbReference type="InterPro" id="IPR003439">
    <property type="entry name" value="ABC_transporter-like_ATP-bd"/>
</dbReference>
<dbReference type="Gene3D" id="3.40.50.300">
    <property type="entry name" value="P-loop containing nucleotide triphosphate hydrolases"/>
    <property type="match status" value="1"/>
</dbReference>
<dbReference type="InterPro" id="IPR039421">
    <property type="entry name" value="Type_1_exporter"/>
</dbReference>